<dbReference type="InterPro" id="IPR011324">
    <property type="entry name" value="Cytotoxic_necrot_fac-like_cat"/>
</dbReference>
<dbReference type="EC" id="3.5.1.44" evidence="3"/>
<organism evidence="4 5">
    <name type="scientific">Caldisalinibacter kiritimatiensis</name>
    <dbReference type="NCBI Taxonomy" id="1304284"/>
    <lineage>
        <taxon>Bacteria</taxon>
        <taxon>Bacillati</taxon>
        <taxon>Bacillota</taxon>
        <taxon>Tissierellia</taxon>
        <taxon>Tissierellales</taxon>
        <taxon>Thermohalobacteraceae</taxon>
        <taxon>Caldisalinibacter</taxon>
    </lineage>
</organism>
<comment type="function">
    <text evidence="3">Probably deamidates glutamine residues to glutamate on methyl-accepting chemotaxis receptors (MCPs), playing an important role in chemotaxis.</text>
</comment>
<sequence>MNKRYNKKLKRDVYEIFAGEYFVTDKRYVVLKTLLGSCVSVCLKDEVTGIAGMNHFMLPASKRIENIIINEDAKYGINAMELLINTMIKKGAKRPYLKAKVFGGGKVLEQELSNVANSNIEFVKVYLNMEQIPVITSDLGDNYGRKIFFFPDTFTVYLKKIKISKMSTSTIAKEKEMYTRIKQKSKQEGELTLF</sequence>
<keyword evidence="1 3" id="KW-0145">Chemotaxis</keyword>
<dbReference type="PANTHER" id="PTHR35147">
    <property type="entry name" value="CHEMORECEPTOR GLUTAMINE DEAMIDASE CHED-RELATED"/>
    <property type="match status" value="1"/>
</dbReference>
<evidence type="ECO:0000256" key="3">
    <source>
        <dbReference type="HAMAP-Rule" id="MF_01440"/>
    </source>
</evidence>
<accession>R1CKL0</accession>
<dbReference type="Pfam" id="PF03975">
    <property type="entry name" value="CheD"/>
    <property type="match status" value="1"/>
</dbReference>
<dbReference type="RefSeq" id="WP_006317656.1">
    <property type="nucleotide sequence ID" value="NZ_ARZA01000287.1"/>
</dbReference>
<dbReference type="Gene3D" id="3.30.1330.200">
    <property type="match status" value="1"/>
</dbReference>
<dbReference type="Proteomes" id="UP000013378">
    <property type="component" value="Unassembled WGS sequence"/>
</dbReference>
<dbReference type="InterPro" id="IPR005659">
    <property type="entry name" value="Chemorcpt_Glu_NH3ase_CheD"/>
</dbReference>
<protein>
    <recommendedName>
        <fullName evidence="3">Probable chemoreceptor glutamine deamidase CheD</fullName>
        <ecNumber evidence="3">3.5.1.44</ecNumber>
    </recommendedName>
</protein>
<evidence type="ECO:0000313" key="4">
    <source>
        <dbReference type="EMBL" id="EOC99260.1"/>
    </source>
</evidence>
<dbReference type="OrthoDB" id="9807202at2"/>
<dbReference type="GO" id="GO:0006935">
    <property type="term" value="P:chemotaxis"/>
    <property type="evidence" value="ECO:0007669"/>
    <property type="project" value="UniProtKB-UniRule"/>
</dbReference>
<comment type="caution">
    <text evidence="4">The sequence shown here is derived from an EMBL/GenBank/DDBJ whole genome shotgun (WGS) entry which is preliminary data.</text>
</comment>
<dbReference type="GO" id="GO:0050568">
    <property type="term" value="F:protein-glutamine glutaminase activity"/>
    <property type="evidence" value="ECO:0007669"/>
    <property type="project" value="UniProtKB-UniRule"/>
</dbReference>
<dbReference type="SUPFAM" id="SSF64438">
    <property type="entry name" value="CNF1/YfiH-like putative cysteine hydrolases"/>
    <property type="match status" value="1"/>
</dbReference>
<reference evidence="4 5" key="1">
    <citation type="journal article" date="2015" name="Geomicrobiol. J.">
        <title>Caldisalinibacter kiritimatiensis gen. nov., sp. nov., a moderately thermohalophilic thiosulfate-reducing bacterium from a hypersaline microbial mat.</title>
        <authorList>
            <person name="Ben Hania W."/>
            <person name="Joseph M."/>
            <person name="Fiebig A."/>
            <person name="Bunk B."/>
            <person name="Klenk H.-P."/>
            <person name="Fardeau M.-L."/>
            <person name="Spring S."/>
        </authorList>
    </citation>
    <scope>NUCLEOTIDE SEQUENCE [LARGE SCALE GENOMIC DNA]</scope>
    <source>
        <strain evidence="4 5">L21-TH-D2</strain>
    </source>
</reference>
<dbReference type="eggNOG" id="COG1871">
    <property type="taxonomic scope" value="Bacteria"/>
</dbReference>
<evidence type="ECO:0000313" key="5">
    <source>
        <dbReference type="Proteomes" id="UP000013378"/>
    </source>
</evidence>
<keyword evidence="5" id="KW-1185">Reference proteome</keyword>
<dbReference type="AlphaFoldDB" id="R1CKL0"/>
<keyword evidence="2 3" id="KW-0378">Hydrolase</keyword>
<evidence type="ECO:0000256" key="2">
    <source>
        <dbReference type="ARBA" id="ARBA00022801"/>
    </source>
</evidence>
<comment type="similarity">
    <text evidence="3">Belongs to the CheD family.</text>
</comment>
<dbReference type="PATRIC" id="fig|1304284.3.peg.2676"/>
<evidence type="ECO:0000256" key="1">
    <source>
        <dbReference type="ARBA" id="ARBA00022500"/>
    </source>
</evidence>
<dbReference type="EMBL" id="ARZA01000287">
    <property type="protein sequence ID" value="EOC99260.1"/>
    <property type="molecule type" value="Genomic_DNA"/>
</dbReference>
<dbReference type="InterPro" id="IPR038592">
    <property type="entry name" value="CheD-like_sf"/>
</dbReference>
<gene>
    <name evidence="3" type="primary">cheD</name>
    <name evidence="4" type="ORF">L21TH_2724</name>
</gene>
<dbReference type="PANTHER" id="PTHR35147:SF2">
    <property type="entry name" value="CHEMORECEPTOR GLUTAMINE DEAMIDASE CHED-RELATED"/>
    <property type="match status" value="1"/>
</dbReference>
<name>R1CKL0_9FIRM</name>
<comment type="catalytic activity">
    <reaction evidence="3">
        <text>L-glutaminyl-[protein] + H2O = L-glutamyl-[protein] + NH4(+)</text>
        <dbReference type="Rhea" id="RHEA:16441"/>
        <dbReference type="Rhea" id="RHEA-COMP:10207"/>
        <dbReference type="Rhea" id="RHEA-COMP:10208"/>
        <dbReference type="ChEBI" id="CHEBI:15377"/>
        <dbReference type="ChEBI" id="CHEBI:28938"/>
        <dbReference type="ChEBI" id="CHEBI:29973"/>
        <dbReference type="ChEBI" id="CHEBI:30011"/>
        <dbReference type="EC" id="3.5.1.44"/>
    </reaction>
</comment>
<dbReference type="CDD" id="cd16352">
    <property type="entry name" value="CheD"/>
    <property type="match status" value="1"/>
</dbReference>
<dbReference type="HAMAP" id="MF_01440">
    <property type="entry name" value="CheD"/>
    <property type="match status" value="1"/>
</dbReference>
<dbReference type="STRING" id="1304284.L21TH_2724"/>
<proteinExistence type="inferred from homology"/>